<dbReference type="EMBL" id="AUSU01009158">
    <property type="protein sequence ID" value="EPS58505.1"/>
    <property type="molecule type" value="Genomic_DNA"/>
</dbReference>
<accession>S8BV97</accession>
<feature type="region of interest" description="Disordered" evidence="1">
    <location>
        <begin position="61"/>
        <end position="83"/>
    </location>
</feature>
<comment type="caution">
    <text evidence="2">The sequence shown here is derived from an EMBL/GenBank/DDBJ whole genome shotgun (WGS) entry which is preliminary data.</text>
</comment>
<reference evidence="2 3" key="1">
    <citation type="journal article" date="2013" name="BMC Genomics">
        <title>The miniature genome of a carnivorous plant Genlisea aurea contains a low number of genes and short non-coding sequences.</title>
        <authorList>
            <person name="Leushkin E.V."/>
            <person name="Sutormin R.A."/>
            <person name="Nabieva E.R."/>
            <person name="Penin A.A."/>
            <person name="Kondrashov A.S."/>
            <person name="Logacheva M.D."/>
        </authorList>
    </citation>
    <scope>NUCLEOTIDE SEQUENCE [LARGE SCALE GENOMIC DNA]</scope>
</reference>
<name>S8BV97_9LAMI</name>
<proteinExistence type="predicted"/>
<evidence type="ECO:0000256" key="1">
    <source>
        <dbReference type="SAM" id="MobiDB-lite"/>
    </source>
</evidence>
<evidence type="ECO:0000313" key="3">
    <source>
        <dbReference type="Proteomes" id="UP000015453"/>
    </source>
</evidence>
<protein>
    <submittedName>
        <fullName evidence="2">Uncharacterized protein</fullName>
    </submittedName>
</protein>
<sequence>MAHYAPNVGPPRSKRDLYALSYNPAKGSKLYFTRPIDLPTALTLGRSDELIDPSIRQKEDSKSCLGLHPPWDPNARHLQRKPDGSDLASMMPAAFCVSLLPTSRQRRFWAGDTRTAPEPASDRASRLRRFSEGRTPLIEFVVGMDSRLAFFARLSLSTASILGWSRTPDRFRCPPRLSDEFSPDQVRQLHRLLGELMQGTRNMRG</sequence>
<dbReference type="AlphaFoldDB" id="S8BV97"/>
<gene>
    <name evidence="2" type="ORF">M569_16309</name>
</gene>
<organism evidence="2 3">
    <name type="scientific">Genlisea aurea</name>
    <dbReference type="NCBI Taxonomy" id="192259"/>
    <lineage>
        <taxon>Eukaryota</taxon>
        <taxon>Viridiplantae</taxon>
        <taxon>Streptophyta</taxon>
        <taxon>Embryophyta</taxon>
        <taxon>Tracheophyta</taxon>
        <taxon>Spermatophyta</taxon>
        <taxon>Magnoliopsida</taxon>
        <taxon>eudicotyledons</taxon>
        <taxon>Gunneridae</taxon>
        <taxon>Pentapetalae</taxon>
        <taxon>asterids</taxon>
        <taxon>lamiids</taxon>
        <taxon>Lamiales</taxon>
        <taxon>Lentibulariaceae</taxon>
        <taxon>Genlisea</taxon>
    </lineage>
</organism>
<keyword evidence="3" id="KW-1185">Reference proteome</keyword>
<evidence type="ECO:0000313" key="2">
    <source>
        <dbReference type="EMBL" id="EPS58505.1"/>
    </source>
</evidence>
<dbReference type="Proteomes" id="UP000015453">
    <property type="component" value="Unassembled WGS sequence"/>
</dbReference>